<feature type="non-terminal residue" evidence="1">
    <location>
        <position position="17"/>
    </location>
</feature>
<comment type="caution">
    <text evidence="1">The sequence shown here is derived from an EMBL/GenBank/DDBJ whole genome shotgun (WGS) entry which is preliminary data.</text>
</comment>
<gene>
    <name evidence="1" type="ORF">AYI69_g3973</name>
</gene>
<dbReference type="Proteomes" id="UP000187429">
    <property type="component" value="Unassembled WGS sequence"/>
</dbReference>
<keyword evidence="2" id="KW-1185">Reference proteome</keyword>
<organism evidence="1 2">
    <name type="scientific">Smittium culicis</name>
    <dbReference type="NCBI Taxonomy" id="133412"/>
    <lineage>
        <taxon>Eukaryota</taxon>
        <taxon>Fungi</taxon>
        <taxon>Fungi incertae sedis</taxon>
        <taxon>Zoopagomycota</taxon>
        <taxon>Kickxellomycotina</taxon>
        <taxon>Harpellomycetes</taxon>
        <taxon>Harpellales</taxon>
        <taxon>Legeriomycetaceae</taxon>
        <taxon>Smittium</taxon>
    </lineage>
</organism>
<accession>A0A1R1YI40</accession>
<evidence type="ECO:0000313" key="2">
    <source>
        <dbReference type="Proteomes" id="UP000187429"/>
    </source>
</evidence>
<sequence length="17" mass="1764">MASRNFAVANTILVTGV</sequence>
<reference evidence="2" key="1">
    <citation type="submission" date="2017-01" db="EMBL/GenBank/DDBJ databases">
        <authorList>
            <person name="Wang Y."/>
            <person name="White M."/>
            <person name="Kvist S."/>
            <person name="Moncalvo J.-M."/>
        </authorList>
    </citation>
    <scope>NUCLEOTIDE SEQUENCE [LARGE SCALE GENOMIC DNA]</scope>
    <source>
        <strain evidence="2">ID-206-W2</strain>
    </source>
</reference>
<protein>
    <submittedName>
        <fullName evidence="1">Uncharacterized protein</fullName>
    </submittedName>
</protein>
<proteinExistence type="predicted"/>
<dbReference type="EMBL" id="LSSM01001444">
    <property type="protein sequence ID" value="OMJ26581.1"/>
    <property type="molecule type" value="Genomic_DNA"/>
</dbReference>
<name>A0A1R1YI40_9FUNG</name>
<dbReference type="AlphaFoldDB" id="A0A1R1YI40"/>
<evidence type="ECO:0000313" key="1">
    <source>
        <dbReference type="EMBL" id="OMJ26581.1"/>
    </source>
</evidence>